<dbReference type="InterPro" id="IPR010994">
    <property type="entry name" value="RuvA_2-like"/>
</dbReference>
<keyword evidence="4" id="KW-1185">Reference proteome</keyword>
<dbReference type="InterPro" id="IPR019554">
    <property type="entry name" value="Soluble_ligand-bd"/>
</dbReference>
<gene>
    <name evidence="3" type="ORF">GCM10009838_69810</name>
</gene>
<dbReference type="Pfam" id="PF12836">
    <property type="entry name" value="HHH_3"/>
    <property type="match status" value="1"/>
</dbReference>
<dbReference type="InterPro" id="IPR051675">
    <property type="entry name" value="Endo/Exo/Phosphatase_dom_1"/>
</dbReference>
<dbReference type="InterPro" id="IPR003583">
    <property type="entry name" value="Hlx-hairpin-Hlx_DNA-bd_motif"/>
</dbReference>
<feature type="region of interest" description="Disordered" evidence="1">
    <location>
        <begin position="1"/>
        <end position="36"/>
    </location>
</feature>
<feature type="compositionally biased region" description="Gly residues" evidence="1">
    <location>
        <begin position="138"/>
        <end position="147"/>
    </location>
</feature>
<dbReference type="SMART" id="SM00278">
    <property type="entry name" value="HhH1"/>
    <property type="match status" value="2"/>
</dbReference>
<feature type="region of interest" description="Disordered" evidence="1">
    <location>
        <begin position="138"/>
        <end position="229"/>
    </location>
</feature>
<dbReference type="SUPFAM" id="SSF47781">
    <property type="entry name" value="RuvA domain 2-like"/>
    <property type="match status" value="1"/>
</dbReference>
<dbReference type="Pfam" id="PF10531">
    <property type="entry name" value="SLBB"/>
    <property type="match status" value="1"/>
</dbReference>
<accession>A0ABN2SZH0</accession>
<dbReference type="EMBL" id="BAAAQM010000054">
    <property type="protein sequence ID" value="GAA1995197.1"/>
    <property type="molecule type" value="Genomic_DNA"/>
</dbReference>
<dbReference type="PANTHER" id="PTHR21180">
    <property type="entry name" value="ENDONUCLEASE/EXONUCLEASE/PHOSPHATASE FAMILY DOMAIN-CONTAINING PROTEIN 1"/>
    <property type="match status" value="1"/>
</dbReference>
<dbReference type="Proteomes" id="UP001499854">
    <property type="component" value="Unassembled WGS sequence"/>
</dbReference>
<evidence type="ECO:0000313" key="4">
    <source>
        <dbReference type="Proteomes" id="UP001499854"/>
    </source>
</evidence>
<feature type="domain" description="Helix-hairpin-helix DNA-binding motif class 1" evidence="2">
    <location>
        <begin position="458"/>
        <end position="477"/>
    </location>
</feature>
<name>A0ABN2SZH0_9ACTN</name>
<sequence>MPRSIPLTVSDMERTNPEPPPYGSAQPRSPQPTTARTRLASLHRGPTRYWSPAASGPMPLSEALAARHQAARPWWHKAAARATARIPPALHGRWALSTTAAVALALLAMAGAAVGGWYMTRSQGAVVEVGSAAGAVGEGGGGGGGNAGETSAGETNAGADGHGGGRLGADGPATPASDAAAAAAAGGAPGRRLGAAEGGGRDACPARSATSAASAPPHALGPEGETRGATVRSATAHALGPGGVLRAGTVRSATVHALRTNHEPHERSVRSATATTTYVLGLRAGTGRSATAMMLHLPQLEGQRGGLVWSAMPDAPALEDASRDAPSTRVEASVTSVAQPAHTLAGPLPCLPHGGTPPAATVAATVVVDVEGKVARPGVQTLPAGSRVYEAVAAAGGALAGVDATALDLARPVADGEQLRVGIAGEPSPAVGVAGPSVGAKGKRKGGRVVNLNTATVEELQEVPDVGPAMAGRILEWRAAHGRFTSVGQLRQVRGIGERKFAEMRDSVTV</sequence>
<evidence type="ECO:0000313" key="3">
    <source>
        <dbReference type="EMBL" id="GAA1995197.1"/>
    </source>
</evidence>
<reference evidence="3 4" key="1">
    <citation type="journal article" date="2019" name="Int. J. Syst. Evol. Microbiol.">
        <title>The Global Catalogue of Microorganisms (GCM) 10K type strain sequencing project: providing services to taxonomists for standard genome sequencing and annotation.</title>
        <authorList>
            <consortium name="The Broad Institute Genomics Platform"/>
            <consortium name="The Broad Institute Genome Sequencing Center for Infectious Disease"/>
            <person name="Wu L."/>
            <person name="Ma J."/>
        </authorList>
    </citation>
    <scope>NUCLEOTIDE SEQUENCE [LARGE SCALE GENOMIC DNA]</scope>
    <source>
        <strain evidence="3 4">JCM 16013</strain>
    </source>
</reference>
<feature type="domain" description="Helix-hairpin-helix DNA-binding motif class 1" evidence="2">
    <location>
        <begin position="488"/>
        <end position="507"/>
    </location>
</feature>
<feature type="compositionally biased region" description="Low complexity" evidence="1">
    <location>
        <begin position="202"/>
        <end position="218"/>
    </location>
</feature>
<feature type="compositionally biased region" description="Low complexity" evidence="1">
    <location>
        <begin position="169"/>
        <end position="195"/>
    </location>
</feature>
<protein>
    <recommendedName>
        <fullName evidence="2">Helix-hairpin-helix DNA-binding motif class 1 domain-containing protein</fullName>
    </recommendedName>
</protein>
<feature type="compositionally biased region" description="Polar residues" evidence="1">
    <location>
        <begin position="26"/>
        <end position="36"/>
    </location>
</feature>
<proteinExistence type="predicted"/>
<evidence type="ECO:0000259" key="2">
    <source>
        <dbReference type="SMART" id="SM00278"/>
    </source>
</evidence>
<evidence type="ECO:0000256" key="1">
    <source>
        <dbReference type="SAM" id="MobiDB-lite"/>
    </source>
</evidence>
<dbReference type="Gene3D" id="1.10.150.320">
    <property type="entry name" value="Photosystem II 12 kDa extrinsic protein"/>
    <property type="match status" value="1"/>
</dbReference>
<dbReference type="PANTHER" id="PTHR21180:SF32">
    <property type="entry name" value="ENDONUCLEASE_EXONUCLEASE_PHOSPHATASE FAMILY DOMAIN-CONTAINING PROTEIN 1"/>
    <property type="match status" value="1"/>
</dbReference>
<organism evidence="3 4">
    <name type="scientific">Catenulispora subtropica</name>
    <dbReference type="NCBI Taxonomy" id="450798"/>
    <lineage>
        <taxon>Bacteria</taxon>
        <taxon>Bacillati</taxon>
        <taxon>Actinomycetota</taxon>
        <taxon>Actinomycetes</taxon>
        <taxon>Catenulisporales</taxon>
        <taxon>Catenulisporaceae</taxon>
        <taxon>Catenulispora</taxon>
    </lineage>
</organism>
<feature type="compositionally biased region" description="Low complexity" evidence="1">
    <location>
        <begin position="148"/>
        <end position="159"/>
    </location>
</feature>
<comment type="caution">
    <text evidence="3">The sequence shown here is derived from an EMBL/GenBank/DDBJ whole genome shotgun (WGS) entry which is preliminary data.</text>
</comment>